<accession>A0AAD3CHZ8</accession>
<sequence length="179" mass="20462">MIRICARELKGSTSRRSLASKIRVRCFSRIPAPTWSVEELNLNSSKNSSINVIQDDELNLLSQRCLIDLNHFSDEERQDLKNDLGKMMKCISLVCETDTKELSEEEIYDVPRGFDETYCPVRDKESELNAWSNGLKEESRDIIERLGDKTFIQANEDGEEEIFFSIVTKVKDNGADSSS</sequence>
<keyword evidence="2" id="KW-1185">Reference proteome</keyword>
<evidence type="ECO:0000313" key="2">
    <source>
        <dbReference type="Proteomes" id="UP001054902"/>
    </source>
</evidence>
<gene>
    <name evidence="1" type="ORF">CTEN210_01638</name>
</gene>
<dbReference type="EMBL" id="BLLK01000020">
    <property type="protein sequence ID" value="GFH45164.1"/>
    <property type="molecule type" value="Genomic_DNA"/>
</dbReference>
<protein>
    <submittedName>
        <fullName evidence="1">Uncharacterized protein</fullName>
    </submittedName>
</protein>
<organism evidence="1 2">
    <name type="scientific">Chaetoceros tenuissimus</name>
    <dbReference type="NCBI Taxonomy" id="426638"/>
    <lineage>
        <taxon>Eukaryota</taxon>
        <taxon>Sar</taxon>
        <taxon>Stramenopiles</taxon>
        <taxon>Ochrophyta</taxon>
        <taxon>Bacillariophyta</taxon>
        <taxon>Coscinodiscophyceae</taxon>
        <taxon>Chaetocerotophycidae</taxon>
        <taxon>Chaetocerotales</taxon>
        <taxon>Chaetocerotaceae</taxon>
        <taxon>Chaetoceros</taxon>
    </lineage>
</organism>
<name>A0AAD3CHZ8_9STRA</name>
<dbReference type="Proteomes" id="UP001054902">
    <property type="component" value="Unassembled WGS sequence"/>
</dbReference>
<dbReference type="AlphaFoldDB" id="A0AAD3CHZ8"/>
<reference evidence="1 2" key="1">
    <citation type="journal article" date="2021" name="Sci. Rep.">
        <title>The genome of the diatom Chaetoceros tenuissimus carries an ancient integrated fragment of an extant virus.</title>
        <authorList>
            <person name="Hongo Y."/>
            <person name="Kimura K."/>
            <person name="Takaki Y."/>
            <person name="Yoshida Y."/>
            <person name="Baba S."/>
            <person name="Kobayashi G."/>
            <person name="Nagasaki K."/>
            <person name="Hano T."/>
            <person name="Tomaru Y."/>
        </authorList>
    </citation>
    <scope>NUCLEOTIDE SEQUENCE [LARGE SCALE GENOMIC DNA]</scope>
    <source>
        <strain evidence="1 2">NIES-3715</strain>
    </source>
</reference>
<proteinExistence type="predicted"/>
<evidence type="ECO:0000313" key="1">
    <source>
        <dbReference type="EMBL" id="GFH45164.1"/>
    </source>
</evidence>
<comment type="caution">
    <text evidence="1">The sequence shown here is derived from an EMBL/GenBank/DDBJ whole genome shotgun (WGS) entry which is preliminary data.</text>
</comment>